<dbReference type="PIRSF" id="PIRSF005859">
    <property type="entry name" value="PBR"/>
    <property type="match status" value="1"/>
</dbReference>
<accession>A0A3R5VVE1</accession>
<dbReference type="GO" id="GO:0016020">
    <property type="term" value="C:membrane"/>
    <property type="evidence" value="ECO:0007669"/>
    <property type="project" value="UniProtKB-SubCell"/>
</dbReference>
<dbReference type="PANTHER" id="PTHR10057">
    <property type="entry name" value="PERIPHERAL-TYPE BENZODIAZEPINE RECEPTOR"/>
    <property type="match status" value="1"/>
</dbReference>
<name>A0A3R5VVE1_9FIRM</name>
<evidence type="ECO:0000256" key="3">
    <source>
        <dbReference type="ARBA" id="ARBA00022692"/>
    </source>
</evidence>
<comment type="similarity">
    <text evidence="2">Belongs to the TspO/BZRP family.</text>
</comment>
<feature type="transmembrane region" description="Helical" evidence="6">
    <location>
        <begin position="81"/>
        <end position="101"/>
    </location>
</feature>
<feature type="transmembrane region" description="Helical" evidence="6">
    <location>
        <begin position="49"/>
        <end position="69"/>
    </location>
</feature>
<dbReference type="InterPro" id="IPR038330">
    <property type="entry name" value="TspO/MBR-related_sf"/>
</dbReference>
<keyword evidence="3 6" id="KW-0812">Transmembrane</keyword>
<proteinExistence type="inferred from homology"/>
<sequence>MKHHSTNKSIFIIFLLIPLAAGALSALFTGNMSGSYASFTKPSFAPPGILFPIIWTILYLLMGVSSYIVAQSEHPDKLLALRTYFIQLFFNFMWSILFFGLSNYLQIPYLFWCIFAAILNFAVYLLN</sequence>
<evidence type="ECO:0000313" key="8">
    <source>
        <dbReference type="Proteomes" id="UP000283738"/>
    </source>
</evidence>
<evidence type="ECO:0000256" key="2">
    <source>
        <dbReference type="ARBA" id="ARBA00007524"/>
    </source>
</evidence>
<comment type="caution">
    <text evidence="7">The sequence shown here is derived from an EMBL/GenBank/DDBJ whole genome shotgun (WGS) entry which is preliminary data.</text>
</comment>
<dbReference type="PANTHER" id="PTHR10057:SF0">
    <property type="entry name" value="TRANSLOCATOR PROTEIN"/>
    <property type="match status" value="1"/>
</dbReference>
<dbReference type="AlphaFoldDB" id="A0A3R5VVE1"/>
<protein>
    <submittedName>
        <fullName evidence="7">Tryptophan-rich sensory protein</fullName>
    </submittedName>
</protein>
<dbReference type="Gene3D" id="1.20.1260.100">
    <property type="entry name" value="TspO/MBR protein"/>
    <property type="match status" value="1"/>
</dbReference>
<keyword evidence="4 6" id="KW-1133">Transmembrane helix</keyword>
<keyword evidence="5 6" id="KW-0472">Membrane</keyword>
<evidence type="ECO:0000256" key="5">
    <source>
        <dbReference type="ARBA" id="ARBA00023136"/>
    </source>
</evidence>
<dbReference type="CDD" id="cd15904">
    <property type="entry name" value="TSPO_MBR"/>
    <property type="match status" value="1"/>
</dbReference>
<reference evidence="7 8" key="1">
    <citation type="submission" date="2018-08" db="EMBL/GenBank/DDBJ databases">
        <title>A genome reference for cultivated species of the human gut microbiota.</title>
        <authorList>
            <person name="Zou Y."/>
            <person name="Xue W."/>
            <person name="Luo G."/>
        </authorList>
    </citation>
    <scope>NUCLEOTIDE SEQUENCE [LARGE SCALE GENOMIC DNA]</scope>
    <source>
        <strain evidence="7 8">AF28-15</strain>
    </source>
</reference>
<dbReference type="EMBL" id="QRTF01000012">
    <property type="protein sequence ID" value="RGQ50184.1"/>
    <property type="molecule type" value="Genomic_DNA"/>
</dbReference>
<gene>
    <name evidence="7" type="ORF">DWY96_07100</name>
</gene>
<evidence type="ECO:0000256" key="6">
    <source>
        <dbReference type="SAM" id="Phobius"/>
    </source>
</evidence>
<dbReference type="InterPro" id="IPR004307">
    <property type="entry name" value="TspO_MBR"/>
</dbReference>
<comment type="subcellular location">
    <subcellularLocation>
        <location evidence="1">Membrane</location>
        <topology evidence="1">Multi-pass membrane protein</topology>
    </subcellularLocation>
</comment>
<evidence type="ECO:0000313" key="7">
    <source>
        <dbReference type="EMBL" id="RGQ50184.1"/>
    </source>
</evidence>
<feature type="transmembrane region" description="Helical" evidence="6">
    <location>
        <begin position="107"/>
        <end position="126"/>
    </location>
</feature>
<dbReference type="GO" id="GO:0033013">
    <property type="term" value="P:tetrapyrrole metabolic process"/>
    <property type="evidence" value="ECO:0007669"/>
    <property type="project" value="UniProtKB-ARBA"/>
</dbReference>
<evidence type="ECO:0000256" key="4">
    <source>
        <dbReference type="ARBA" id="ARBA00022989"/>
    </source>
</evidence>
<evidence type="ECO:0000256" key="1">
    <source>
        <dbReference type="ARBA" id="ARBA00004141"/>
    </source>
</evidence>
<organism evidence="7 8">
    <name type="scientific">Roseburia inulinivorans</name>
    <dbReference type="NCBI Taxonomy" id="360807"/>
    <lineage>
        <taxon>Bacteria</taxon>
        <taxon>Bacillati</taxon>
        <taxon>Bacillota</taxon>
        <taxon>Clostridia</taxon>
        <taxon>Lachnospirales</taxon>
        <taxon>Lachnospiraceae</taxon>
        <taxon>Roseburia</taxon>
    </lineage>
</organism>
<dbReference type="Pfam" id="PF03073">
    <property type="entry name" value="TspO_MBR"/>
    <property type="match status" value="1"/>
</dbReference>
<dbReference type="Proteomes" id="UP000283738">
    <property type="component" value="Unassembled WGS sequence"/>
</dbReference>